<dbReference type="AlphaFoldDB" id="A0A6A6ZM92"/>
<protein>
    <recommendedName>
        <fullName evidence="1">Rubrerythrin rubredoxin-like domain-containing protein</fullName>
    </recommendedName>
</protein>
<keyword evidence="3" id="KW-1185">Reference proteome</keyword>
<evidence type="ECO:0000259" key="1">
    <source>
        <dbReference type="Pfam" id="PF21349"/>
    </source>
</evidence>
<evidence type="ECO:0000313" key="2">
    <source>
        <dbReference type="EMBL" id="KAF2821789.1"/>
    </source>
</evidence>
<dbReference type="Proteomes" id="UP000799424">
    <property type="component" value="Unassembled WGS sequence"/>
</dbReference>
<gene>
    <name evidence="2" type="ORF">CC86DRAFT_100668</name>
</gene>
<evidence type="ECO:0000313" key="3">
    <source>
        <dbReference type="Proteomes" id="UP000799424"/>
    </source>
</evidence>
<accession>A0A6A6ZM92</accession>
<feature type="domain" description="Rubrerythrin rubredoxin-like" evidence="1">
    <location>
        <begin position="11"/>
        <end position="38"/>
    </location>
</feature>
<dbReference type="OrthoDB" id="3794090at2759"/>
<reference evidence="2" key="1">
    <citation type="journal article" date="2020" name="Stud. Mycol.">
        <title>101 Dothideomycetes genomes: a test case for predicting lifestyles and emergence of pathogens.</title>
        <authorList>
            <person name="Haridas S."/>
            <person name="Albert R."/>
            <person name="Binder M."/>
            <person name="Bloem J."/>
            <person name="Labutti K."/>
            <person name="Salamov A."/>
            <person name="Andreopoulos B."/>
            <person name="Baker S."/>
            <person name="Barry K."/>
            <person name="Bills G."/>
            <person name="Bluhm B."/>
            <person name="Cannon C."/>
            <person name="Castanera R."/>
            <person name="Culley D."/>
            <person name="Daum C."/>
            <person name="Ezra D."/>
            <person name="Gonzalez J."/>
            <person name="Henrissat B."/>
            <person name="Kuo A."/>
            <person name="Liang C."/>
            <person name="Lipzen A."/>
            <person name="Lutzoni F."/>
            <person name="Magnuson J."/>
            <person name="Mondo S."/>
            <person name="Nolan M."/>
            <person name="Ohm R."/>
            <person name="Pangilinan J."/>
            <person name="Park H.-J."/>
            <person name="Ramirez L."/>
            <person name="Alfaro M."/>
            <person name="Sun H."/>
            <person name="Tritt A."/>
            <person name="Yoshinaga Y."/>
            <person name="Zwiers L.-H."/>
            <person name="Turgeon B."/>
            <person name="Goodwin S."/>
            <person name="Spatafora J."/>
            <person name="Crous P."/>
            <person name="Grigoriev I."/>
        </authorList>
    </citation>
    <scope>NUCLEOTIDE SEQUENCE</scope>
    <source>
        <strain evidence="2">CBS 113818</strain>
    </source>
</reference>
<dbReference type="Gene3D" id="2.20.28.10">
    <property type="match status" value="1"/>
</dbReference>
<proteinExistence type="predicted"/>
<sequence>MDTPPVPTGIWVCGVCNASHVINNAPDRCPECEHERDYEIGCCSNPGDPSPATSFFPGNPHMQYGSHPVSQHASHWTSHVSSPGYHQHDNMNPLTTTPDFGDHWHCNECNADNLDWYADRCPVCGCYRPTPSELDGLQACTSLSAGAGTPWGE</sequence>
<dbReference type="InterPro" id="IPR048574">
    <property type="entry name" value="RUBY_RBDX"/>
</dbReference>
<dbReference type="EMBL" id="MU006236">
    <property type="protein sequence ID" value="KAF2821789.1"/>
    <property type="molecule type" value="Genomic_DNA"/>
</dbReference>
<name>A0A6A6ZM92_9PLEO</name>
<organism evidence="2 3">
    <name type="scientific">Ophiobolus disseminans</name>
    <dbReference type="NCBI Taxonomy" id="1469910"/>
    <lineage>
        <taxon>Eukaryota</taxon>
        <taxon>Fungi</taxon>
        <taxon>Dikarya</taxon>
        <taxon>Ascomycota</taxon>
        <taxon>Pezizomycotina</taxon>
        <taxon>Dothideomycetes</taxon>
        <taxon>Pleosporomycetidae</taxon>
        <taxon>Pleosporales</taxon>
        <taxon>Pleosporineae</taxon>
        <taxon>Phaeosphaeriaceae</taxon>
        <taxon>Ophiobolus</taxon>
    </lineage>
</organism>
<dbReference type="Pfam" id="PF21349">
    <property type="entry name" value="RUBY_RBDX"/>
    <property type="match status" value="1"/>
</dbReference>